<proteinExistence type="predicted"/>
<evidence type="ECO:0000256" key="1">
    <source>
        <dbReference type="SAM" id="MobiDB-lite"/>
    </source>
</evidence>
<evidence type="ECO:0000313" key="3">
    <source>
        <dbReference type="Proteomes" id="UP000799423"/>
    </source>
</evidence>
<dbReference type="EMBL" id="MU006320">
    <property type="protein sequence ID" value="KAF2848149.1"/>
    <property type="molecule type" value="Genomic_DNA"/>
</dbReference>
<accession>A0A6A7B1D3</accession>
<dbReference type="Proteomes" id="UP000799423">
    <property type="component" value="Unassembled WGS sequence"/>
</dbReference>
<name>A0A6A7B1D3_9PLEO</name>
<feature type="region of interest" description="Disordered" evidence="1">
    <location>
        <begin position="1"/>
        <end position="48"/>
    </location>
</feature>
<feature type="region of interest" description="Disordered" evidence="1">
    <location>
        <begin position="85"/>
        <end position="135"/>
    </location>
</feature>
<evidence type="ECO:0000313" key="2">
    <source>
        <dbReference type="EMBL" id="KAF2848149.1"/>
    </source>
</evidence>
<gene>
    <name evidence="2" type="ORF">T440DRAFT_178147</name>
</gene>
<protein>
    <submittedName>
        <fullName evidence="2">Uncharacterized protein</fullName>
    </submittedName>
</protein>
<reference evidence="2" key="1">
    <citation type="submission" date="2020-01" db="EMBL/GenBank/DDBJ databases">
        <authorList>
            <consortium name="DOE Joint Genome Institute"/>
            <person name="Haridas S."/>
            <person name="Albert R."/>
            <person name="Binder M."/>
            <person name="Bloem J."/>
            <person name="Labutti K."/>
            <person name="Salamov A."/>
            <person name="Andreopoulos B."/>
            <person name="Baker S.E."/>
            <person name="Barry K."/>
            <person name="Bills G."/>
            <person name="Bluhm B.H."/>
            <person name="Cannon C."/>
            <person name="Castanera R."/>
            <person name="Culley D.E."/>
            <person name="Daum C."/>
            <person name="Ezra D."/>
            <person name="Gonzalez J.B."/>
            <person name="Henrissat B."/>
            <person name="Kuo A."/>
            <person name="Liang C."/>
            <person name="Lipzen A."/>
            <person name="Lutzoni F."/>
            <person name="Magnuson J."/>
            <person name="Mondo S."/>
            <person name="Nolan M."/>
            <person name="Ohm R."/>
            <person name="Pangilinan J."/>
            <person name="Park H.-J."/>
            <person name="Ramirez L."/>
            <person name="Alfaro M."/>
            <person name="Sun H."/>
            <person name="Tritt A."/>
            <person name="Yoshinaga Y."/>
            <person name="Zwiers L.-H."/>
            <person name="Turgeon B.G."/>
            <person name="Goodwin S.B."/>
            <person name="Spatafora J.W."/>
            <person name="Crous P.W."/>
            <person name="Grigoriev I.V."/>
        </authorList>
    </citation>
    <scope>NUCLEOTIDE SEQUENCE</scope>
    <source>
        <strain evidence="2">IPT5</strain>
    </source>
</reference>
<organism evidence="2 3">
    <name type="scientific">Plenodomus tracheiphilus IPT5</name>
    <dbReference type="NCBI Taxonomy" id="1408161"/>
    <lineage>
        <taxon>Eukaryota</taxon>
        <taxon>Fungi</taxon>
        <taxon>Dikarya</taxon>
        <taxon>Ascomycota</taxon>
        <taxon>Pezizomycotina</taxon>
        <taxon>Dothideomycetes</taxon>
        <taxon>Pleosporomycetidae</taxon>
        <taxon>Pleosporales</taxon>
        <taxon>Pleosporineae</taxon>
        <taxon>Leptosphaeriaceae</taxon>
        <taxon>Plenodomus</taxon>
    </lineage>
</organism>
<dbReference type="AlphaFoldDB" id="A0A6A7B1D3"/>
<sequence length="135" mass="14783">MVPLQPPSPIQRAQGAAILQHSQSLALPRLHPKPSCFTTRKPPAPRHHACKFAPEPHQGRITAHHHNPPSRNRTAKAVHIAVGTEADLGLMEPSPRPKGSKGCSRCNMPIKDTRRQSGRAHTHGRRKAPYTAPPN</sequence>
<feature type="compositionally biased region" description="Basic residues" evidence="1">
    <location>
        <begin position="116"/>
        <end position="128"/>
    </location>
</feature>
<keyword evidence="3" id="KW-1185">Reference proteome</keyword>